<dbReference type="PROSITE" id="PS51898">
    <property type="entry name" value="TYR_RECOMBINASE"/>
    <property type="match status" value="1"/>
</dbReference>
<dbReference type="InterPro" id="IPR002104">
    <property type="entry name" value="Integrase_catalytic"/>
</dbReference>
<proteinExistence type="predicted"/>
<sequence length="135" mass="15107">MTQQHRIEVKLREYGRSIAHACTFVFSPRVMRHNENSGYHYAVGSLSAIWETALKRAGLKHRKAYQSRHTYACWSLSAGANPSFIASQMGHSSAQMVFNVYGSWMPESSAEQVTMLNQKLSSYVPCVPHDAKGAV</sequence>
<comment type="caution">
    <text evidence="3">The sequence shown here is derived from an EMBL/GenBank/DDBJ whole genome shotgun (WGS) entry which is preliminary data.</text>
</comment>
<organism evidence="3 4">
    <name type="scientific">Rahnella victoriana</name>
    <dbReference type="NCBI Taxonomy" id="1510570"/>
    <lineage>
        <taxon>Bacteria</taxon>
        <taxon>Pseudomonadati</taxon>
        <taxon>Pseudomonadota</taxon>
        <taxon>Gammaproteobacteria</taxon>
        <taxon>Enterobacterales</taxon>
        <taxon>Yersiniaceae</taxon>
        <taxon>Rahnella</taxon>
    </lineage>
</organism>
<evidence type="ECO:0000313" key="4">
    <source>
        <dbReference type="Proteomes" id="UP000600307"/>
    </source>
</evidence>
<dbReference type="Proteomes" id="UP000600307">
    <property type="component" value="Unassembled WGS sequence"/>
</dbReference>
<accession>A0ABS0DNK3</accession>
<reference evidence="3 4" key="1">
    <citation type="submission" date="2020-11" db="EMBL/GenBank/DDBJ databases">
        <title>Taxonomic investigation of Rahnella spp.</title>
        <authorList>
            <person name="Lee S.D."/>
        </authorList>
    </citation>
    <scope>NUCLEOTIDE SEQUENCE [LARGE SCALE GENOMIC DNA]</scope>
    <source>
        <strain evidence="3 4">SAP-10</strain>
    </source>
</reference>
<dbReference type="InterPro" id="IPR011010">
    <property type="entry name" value="DNA_brk_join_enz"/>
</dbReference>
<evidence type="ECO:0000313" key="3">
    <source>
        <dbReference type="EMBL" id="MBF7955477.1"/>
    </source>
</evidence>
<dbReference type="InterPro" id="IPR013762">
    <property type="entry name" value="Integrase-like_cat_sf"/>
</dbReference>
<keyword evidence="4" id="KW-1185">Reference proteome</keyword>
<feature type="domain" description="Tyr recombinase" evidence="2">
    <location>
        <begin position="1"/>
        <end position="114"/>
    </location>
</feature>
<evidence type="ECO:0000256" key="1">
    <source>
        <dbReference type="ARBA" id="ARBA00023172"/>
    </source>
</evidence>
<keyword evidence="1" id="KW-0233">DNA recombination</keyword>
<dbReference type="Gene3D" id="1.10.443.10">
    <property type="entry name" value="Intergrase catalytic core"/>
    <property type="match status" value="1"/>
</dbReference>
<dbReference type="Pfam" id="PF00589">
    <property type="entry name" value="Phage_integrase"/>
    <property type="match status" value="1"/>
</dbReference>
<evidence type="ECO:0000259" key="2">
    <source>
        <dbReference type="PROSITE" id="PS51898"/>
    </source>
</evidence>
<gene>
    <name evidence="3" type="ORF">IV431_07940</name>
</gene>
<name>A0ABS0DNK3_9GAMM</name>
<protein>
    <submittedName>
        <fullName evidence="3">Tyrosine-type recombinase/integrase</fullName>
    </submittedName>
</protein>
<dbReference type="EMBL" id="JADOBH010000001">
    <property type="protein sequence ID" value="MBF7955477.1"/>
    <property type="molecule type" value="Genomic_DNA"/>
</dbReference>
<dbReference type="SUPFAM" id="SSF56349">
    <property type="entry name" value="DNA breaking-rejoining enzymes"/>
    <property type="match status" value="1"/>
</dbReference>